<accession>A0A8H6XZ95</accession>
<evidence type="ECO:0000256" key="1">
    <source>
        <dbReference type="SAM" id="MobiDB-lite"/>
    </source>
</evidence>
<dbReference type="OrthoDB" id="2800661at2759"/>
<feature type="region of interest" description="Disordered" evidence="1">
    <location>
        <begin position="1"/>
        <end position="49"/>
    </location>
</feature>
<protein>
    <submittedName>
        <fullName evidence="2">F-box domain-containing protein</fullName>
    </submittedName>
</protein>
<organism evidence="2 3">
    <name type="scientific">Mycena sanguinolenta</name>
    <dbReference type="NCBI Taxonomy" id="230812"/>
    <lineage>
        <taxon>Eukaryota</taxon>
        <taxon>Fungi</taxon>
        <taxon>Dikarya</taxon>
        <taxon>Basidiomycota</taxon>
        <taxon>Agaricomycotina</taxon>
        <taxon>Agaricomycetes</taxon>
        <taxon>Agaricomycetidae</taxon>
        <taxon>Agaricales</taxon>
        <taxon>Marasmiineae</taxon>
        <taxon>Mycenaceae</taxon>
        <taxon>Mycena</taxon>
    </lineage>
</organism>
<dbReference type="Proteomes" id="UP000623467">
    <property type="component" value="Unassembled WGS sequence"/>
</dbReference>
<reference evidence="2" key="1">
    <citation type="submission" date="2020-05" db="EMBL/GenBank/DDBJ databases">
        <title>Mycena genomes resolve the evolution of fungal bioluminescence.</title>
        <authorList>
            <person name="Tsai I.J."/>
        </authorList>
    </citation>
    <scope>NUCLEOTIDE SEQUENCE</scope>
    <source>
        <strain evidence="2">160909Yilan</strain>
    </source>
</reference>
<gene>
    <name evidence="2" type="ORF">MSAN_01718600</name>
</gene>
<dbReference type="EMBL" id="JACAZH010000016">
    <property type="protein sequence ID" value="KAF7349291.1"/>
    <property type="molecule type" value="Genomic_DNA"/>
</dbReference>
<sequence>MPCSHSTPLSPPLGTMPPLRGHRGAPVRPKKARLDSSSGSDSPSHSMGLGAPWTPLPLSITSRLAPELYDHVLDEFHSSKSTLSSCSLVCRAWLPICRQHLFFSVNLRPELVNFLRNSPHALATVTQHIRHVGLGGGWMREQRHEFNDIILFAIALERVRKITLETFSWTYLPLASPATTALLGGKGNVFQTLMVLELKFTHFPSFSDLRIFASQFPNLRELAFDNVTWDTKDGGPESGTSQPQPQPPSFLSRLEKLSICACSNEPLISWLDATDAMVAPIRSLYLPEILPHEATLIGKLLASLPSSLENLELGFLGHTYDDAPTIRSVVGEIDLSLHTRLRTIRIHQLSLYQFPSPPPTPPSSPPPPEISPYVWLVPFLSRIESPELSAISFDIWLGEEQQLDLIDWNAFVSLLNNPVFTKLRLVQFNVRGIEPVMDDEVTGWISRRLMDWDGAQEFLKVSFE</sequence>
<feature type="compositionally biased region" description="Basic residues" evidence="1">
    <location>
        <begin position="20"/>
        <end position="31"/>
    </location>
</feature>
<keyword evidence="3" id="KW-1185">Reference proteome</keyword>
<evidence type="ECO:0000313" key="3">
    <source>
        <dbReference type="Proteomes" id="UP000623467"/>
    </source>
</evidence>
<proteinExistence type="predicted"/>
<comment type="caution">
    <text evidence="2">The sequence shown here is derived from an EMBL/GenBank/DDBJ whole genome shotgun (WGS) entry which is preliminary data.</text>
</comment>
<feature type="compositionally biased region" description="Low complexity" evidence="1">
    <location>
        <begin position="36"/>
        <end position="46"/>
    </location>
</feature>
<evidence type="ECO:0000313" key="2">
    <source>
        <dbReference type="EMBL" id="KAF7349291.1"/>
    </source>
</evidence>
<dbReference type="AlphaFoldDB" id="A0A8H6XZ95"/>
<name>A0A8H6XZ95_9AGAR</name>